<protein>
    <submittedName>
        <fullName evidence="2">Class I SAM-dependent methyltransferase</fullName>
    </submittedName>
</protein>
<accession>A0A8J7U747</accession>
<keyword evidence="2" id="KW-0808">Transferase</keyword>
<evidence type="ECO:0000259" key="1">
    <source>
        <dbReference type="Pfam" id="PF13649"/>
    </source>
</evidence>
<evidence type="ECO:0000313" key="2">
    <source>
        <dbReference type="EMBL" id="MBO1321036.1"/>
    </source>
</evidence>
<feature type="domain" description="Methyltransferase" evidence="1">
    <location>
        <begin position="35"/>
        <end position="126"/>
    </location>
</feature>
<keyword evidence="3" id="KW-1185">Reference proteome</keyword>
<dbReference type="InterPro" id="IPR029063">
    <property type="entry name" value="SAM-dependent_MTases_sf"/>
</dbReference>
<dbReference type="Proteomes" id="UP000664417">
    <property type="component" value="Unassembled WGS sequence"/>
</dbReference>
<sequence length="197" mass="22563">MIATSFGSVQNRITDHLLTPIRHHLTAMIEPGTTVLEAGCRSGDLLFRAAPKIHRGLGLDLNPAMIREAHRRRASCALRHVDFVHQDPAEMRAHLTPRFDFAAVTLCLHSMAYDQAVESLQRMFQVADRLVVAELDQPQTRRATWRMEIDEWTAGHYSQFRTFRRKGWFPAMVETAGLHILRSHKTEVDGIRIFEIV</sequence>
<dbReference type="CDD" id="cd02440">
    <property type="entry name" value="AdoMet_MTases"/>
    <property type="match status" value="1"/>
</dbReference>
<gene>
    <name evidence="2" type="ORF">J3U88_21335</name>
</gene>
<organism evidence="2 3">
    <name type="scientific">Acanthopleuribacter pedis</name>
    <dbReference type="NCBI Taxonomy" id="442870"/>
    <lineage>
        <taxon>Bacteria</taxon>
        <taxon>Pseudomonadati</taxon>
        <taxon>Acidobacteriota</taxon>
        <taxon>Holophagae</taxon>
        <taxon>Acanthopleuribacterales</taxon>
        <taxon>Acanthopleuribacteraceae</taxon>
        <taxon>Acanthopleuribacter</taxon>
    </lineage>
</organism>
<reference evidence="2" key="1">
    <citation type="submission" date="2021-03" db="EMBL/GenBank/DDBJ databases">
        <authorList>
            <person name="Wang G."/>
        </authorList>
    </citation>
    <scope>NUCLEOTIDE SEQUENCE</scope>
    <source>
        <strain evidence="2">KCTC 12899</strain>
    </source>
</reference>
<dbReference type="SUPFAM" id="SSF53335">
    <property type="entry name" value="S-adenosyl-L-methionine-dependent methyltransferases"/>
    <property type="match status" value="1"/>
</dbReference>
<dbReference type="Pfam" id="PF13649">
    <property type="entry name" value="Methyltransf_25"/>
    <property type="match status" value="1"/>
</dbReference>
<comment type="caution">
    <text evidence="2">The sequence shown here is derived from an EMBL/GenBank/DDBJ whole genome shotgun (WGS) entry which is preliminary data.</text>
</comment>
<dbReference type="InterPro" id="IPR041698">
    <property type="entry name" value="Methyltransf_25"/>
</dbReference>
<dbReference type="AlphaFoldDB" id="A0A8J7U747"/>
<dbReference type="GO" id="GO:0032259">
    <property type="term" value="P:methylation"/>
    <property type="evidence" value="ECO:0007669"/>
    <property type="project" value="UniProtKB-KW"/>
</dbReference>
<evidence type="ECO:0000313" key="3">
    <source>
        <dbReference type="Proteomes" id="UP000664417"/>
    </source>
</evidence>
<dbReference type="Gene3D" id="3.40.50.150">
    <property type="entry name" value="Vaccinia Virus protein VP39"/>
    <property type="match status" value="1"/>
</dbReference>
<dbReference type="GO" id="GO:0008168">
    <property type="term" value="F:methyltransferase activity"/>
    <property type="evidence" value="ECO:0007669"/>
    <property type="project" value="UniProtKB-KW"/>
</dbReference>
<name>A0A8J7U747_9BACT</name>
<dbReference type="RefSeq" id="WP_207861010.1">
    <property type="nucleotide sequence ID" value="NZ_JAFREP010000021.1"/>
</dbReference>
<dbReference type="EMBL" id="JAFREP010000021">
    <property type="protein sequence ID" value="MBO1321036.1"/>
    <property type="molecule type" value="Genomic_DNA"/>
</dbReference>
<proteinExistence type="predicted"/>
<keyword evidence="2" id="KW-0489">Methyltransferase</keyword>